<organism evidence="2 3">
    <name type="scientific">Prunus armeniaca</name>
    <name type="common">Apricot</name>
    <name type="synonym">Armeniaca vulgaris</name>
    <dbReference type="NCBI Taxonomy" id="36596"/>
    <lineage>
        <taxon>Eukaryota</taxon>
        <taxon>Viridiplantae</taxon>
        <taxon>Streptophyta</taxon>
        <taxon>Embryophyta</taxon>
        <taxon>Tracheophyta</taxon>
        <taxon>Spermatophyta</taxon>
        <taxon>Magnoliopsida</taxon>
        <taxon>eudicotyledons</taxon>
        <taxon>Gunneridae</taxon>
        <taxon>Pentapetalae</taxon>
        <taxon>rosids</taxon>
        <taxon>fabids</taxon>
        <taxon>Rosales</taxon>
        <taxon>Rosaceae</taxon>
        <taxon>Amygdaloideae</taxon>
        <taxon>Amygdaleae</taxon>
        <taxon>Prunus</taxon>
    </lineage>
</organism>
<name>A0A6J5TU14_PRUAR</name>
<evidence type="ECO:0000256" key="1">
    <source>
        <dbReference type="SAM" id="MobiDB-lite"/>
    </source>
</evidence>
<gene>
    <name evidence="2" type="ORF">CURHAP_LOCUS10257</name>
</gene>
<feature type="compositionally biased region" description="Polar residues" evidence="1">
    <location>
        <begin position="16"/>
        <end position="32"/>
    </location>
</feature>
<protein>
    <submittedName>
        <fullName evidence="2">Uncharacterized protein</fullName>
    </submittedName>
</protein>
<reference evidence="2 3" key="1">
    <citation type="submission" date="2020-05" db="EMBL/GenBank/DDBJ databases">
        <authorList>
            <person name="Campoy J."/>
            <person name="Schneeberger K."/>
            <person name="Spophaly S."/>
        </authorList>
    </citation>
    <scope>NUCLEOTIDE SEQUENCE [LARGE SCALE GENOMIC DNA]</scope>
    <source>
        <strain evidence="2">PruArmRojPasFocal</strain>
    </source>
</reference>
<evidence type="ECO:0000313" key="3">
    <source>
        <dbReference type="Proteomes" id="UP000507222"/>
    </source>
</evidence>
<accession>A0A6J5TU14</accession>
<dbReference type="EMBL" id="CAEKDK010000001">
    <property type="protein sequence ID" value="CAB4267530.1"/>
    <property type="molecule type" value="Genomic_DNA"/>
</dbReference>
<dbReference type="Proteomes" id="UP000507222">
    <property type="component" value="Unassembled WGS sequence"/>
</dbReference>
<evidence type="ECO:0000313" key="2">
    <source>
        <dbReference type="EMBL" id="CAB4267530.1"/>
    </source>
</evidence>
<sequence length="66" mass="7310">MDTASIQNDTHRKLSQYGQDTATETAAPTISKIQKEEERRKKFHKDLFFSTESSAAASAPPGLNAR</sequence>
<proteinExistence type="predicted"/>
<feature type="region of interest" description="Disordered" evidence="1">
    <location>
        <begin position="1"/>
        <end position="66"/>
    </location>
</feature>
<dbReference type="AlphaFoldDB" id="A0A6J5TU14"/>